<feature type="compositionally biased region" description="Basic and acidic residues" evidence="1">
    <location>
        <begin position="300"/>
        <end position="314"/>
    </location>
</feature>
<feature type="region of interest" description="Disordered" evidence="1">
    <location>
        <begin position="88"/>
        <end position="110"/>
    </location>
</feature>
<dbReference type="AlphaFoldDB" id="R0L6I6"/>
<proteinExistence type="predicted"/>
<feature type="region of interest" description="Disordered" evidence="1">
    <location>
        <begin position="296"/>
        <end position="329"/>
    </location>
</feature>
<dbReference type="EMBL" id="KB743111">
    <property type="protein sequence ID" value="EOB01234.1"/>
    <property type="molecule type" value="Genomic_DNA"/>
</dbReference>
<evidence type="ECO:0000256" key="1">
    <source>
        <dbReference type="SAM" id="MobiDB-lite"/>
    </source>
</evidence>
<dbReference type="Proteomes" id="UP000296049">
    <property type="component" value="Unassembled WGS sequence"/>
</dbReference>
<evidence type="ECO:0000313" key="2">
    <source>
        <dbReference type="EMBL" id="EOB01234.1"/>
    </source>
</evidence>
<name>R0L6I6_ANAPL</name>
<reference evidence="3" key="1">
    <citation type="journal article" date="2013" name="Nat. Genet.">
        <title>The duck genome and transcriptome provide insight into an avian influenza virus reservoir species.</title>
        <authorList>
            <person name="Huang Y."/>
            <person name="Li Y."/>
            <person name="Burt D.W."/>
            <person name="Chen H."/>
            <person name="Zhang Y."/>
            <person name="Qian W."/>
            <person name="Kim H."/>
            <person name="Gan S."/>
            <person name="Zhao Y."/>
            <person name="Li J."/>
            <person name="Yi K."/>
            <person name="Feng H."/>
            <person name="Zhu P."/>
            <person name="Li B."/>
            <person name="Liu Q."/>
            <person name="Fairley S."/>
            <person name="Magor K.E."/>
            <person name="Du Z."/>
            <person name="Hu X."/>
            <person name="Goodman L."/>
            <person name="Tafer H."/>
            <person name="Vignal A."/>
            <person name="Lee T."/>
            <person name="Kim K.W."/>
            <person name="Sheng Z."/>
            <person name="An Y."/>
            <person name="Searle S."/>
            <person name="Herrero J."/>
            <person name="Groenen M.A."/>
            <person name="Crooijmans R.P."/>
            <person name="Faraut T."/>
            <person name="Cai Q."/>
            <person name="Webster R.G."/>
            <person name="Aldridge J.R."/>
            <person name="Warren W.C."/>
            <person name="Bartschat S."/>
            <person name="Kehr S."/>
            <person name="Marz M."/>
            <person name="Stadler P.F."/>
            <person name="Smith J."/>
            <person name="Kraus R.H."/>
            <person name="Zhao Y."/>
            <person name="Ren L."/>
            <person name="Fei J."/>
            <person name="Morisson M."/>
            <person name="Kaiser P."/>
            <person name="Griffin D.K."/>
            <person name="Rao M."/>
            <person name="Pitel F."/>
            <person name="Wang J."/>
            <person name="Li N."/>
        </authorList>
    </citation>
    <scope>NUCLEOTIDE SEQUENCE [LARGE SCALE GENOMIC DNA]</scope>
</reference>
<protein>
    <submittedName>
        <fullName evidence="2">Uncharacterized protein</fullName>
    </submittedName>
</protein>
<organism evidence="2 3">
    <name type="scientific">Anas platyrhynchos</name>
    <name type="common">Mallard</name>
    <name type="synonym">Anas boschas</name>
    <dbReference type="NCBI Taxonomy" id="8839"/>
    <lineage>
        <taxon>Eukaryota</taxon>
        <taxon>Metazoa</taxon>
        <taxon>Chordata</taxon>
        <taxon>Craniata</taxon>
        <taxon>Vertebrata</taxon>
        <taxon>Euteleostomi</taxon>
        <taxon>Archelosauria</taxon>
        <taxon>Archosauria</taxon>
        <taxon>Dinosauria</taxon>
        <taxon>Saurischia</taxon>
        <taxon>Theropoda</taxon>
        <taxon>Coelurosauria</taxon>
        <taxon>Aves</taxon>
        <taxon>Neognathae</taxon>
        <taxon>Galloanserae</taxon>
        <taxon>Anseriformes</taxon>
        <taxon>Anatidae</taxon>
        <taxon>Anatinae</taxon>
        <taxon>Anas</taxon>
    </lineage>
</organism>
<gene>
    <name evidence="2" type="ORF">Anapl_02318</name>
</gene>
<sequence>MTLLFHPQQQAPPDHFMGKVSPAAQCWVKLLGVYHNSCWSSRGAVAIRVAARGRLQTRGEQNQTSSCTCTATALALPLPPHRALRRERTRWGKTSSEQQKKEENSSSKLHFTPKASEHFCESNSAIVLQSKWFLGSEELEMAVFRVGGGHRRARNNESSILEDTCPKSSWSLHLQLRLLTCVPMLQKQESRKEGKDGFIGEIKIQEKKGKLLAQGAFTSRLQTALTVGCKTYTQHALAYDGIFLSLSPAHQIAKPLPERNTCPATGATSELAAFFQGWILPLFRIRHEQGFCLGEKKRRPAEEHQRRGEREKKPAGSATEMAERSRPQRWTCPKPDGVWKENKSYGLQSVLGPLCCHCSQFSTQKLSVPLVAKKSIWDSGTKQMHTNMRKTELAQLPDGFSLRKLNRLFILLAEKDRKMSVPVLDELCDIVKSFRQHIIHGKAVAEFLCTYPQCGSPPKHRSLPSFHAQKLPR</sequence>
<keyword evidence="3" id="KW-1185">Reference proteome</keyword>
<accession>R0L6I6</accession>
<evidence type="ECO:0000313" key="3">
    <source>
        <dbReference type="Proteomes" id="UP000296049"/>
    </source>
</evidence>